<feature type="region of interest" description="Disordered" evidence="1">
    <location>
        <begin position="1"/>
        <end position="20"/>
    </location>
</feature>
<dbReference type="AlphaFoldDB" id="A0A0A9EGS2"/>
<accession>A0A0A9EGS2</accession>
<organism evidence="2">
    <name type="scientific">Arundo donax</name>
    <name type="common">Giant reed</name>
    <name type="synonym">Donax arundinaceus</name>
    <dbReference type="NCBI Taxonomy" id="35708"/>
    <lineage>
        <taxon>Eukaryota</taxon>
        <taxon>Viridiplantae</taxon>
        <taxon>Streptophyta</taxon>
        <taxon>Embryophyta</taxon>
        <taxon>Tracheophyta</taxon>
        <taxon>Spermatophyta</taxon>
        <taxon>Magnoliopsida</taxon>
        <taxon>Liliopsida</taxon>
        <taxon>Poales</taxon>
        <taxon>Poaceae</taxon>
        <taxon>PACMAD clade</taxon>
        <taxon>Arundinoideae</taxon>
        <taxon>Arundineae</taxon>
        <taxon>Arundo</taxon>
    </lineage>
</organism>
<dbReference type="EMBL" id="GBRH01199697">
    <property type="protein sequence ID" value="JAD98198.1"/>
    <property type="molecule type" value="Transcribed_RNA"/>
</dbReference>
<proteinExistence type="predicted"/>
<reference evidence="2" key="2">
    <citation type="journal article" date="2015" name="Data Brief">
        <title>Shoot transcriptome of the giant reed, Arundo donax.</title>
        <authorList>
            <person name="Barrero R.A."/>
            <person name="Guerrero F.D."/>
            <person name="Moolhuijzen P."/>
            <person name="Goolsby J.A."/>
            <person name="Tidwell J."/>
            <person name="Bellgard S.E."/>
            <person name="Bellgard M.I."/>
        </authorList>
    </citation>
    <scope>NUCLEOTIDE SEQUENCE</scope>
    <source>
        <tissue evidence="2">Shoot tissue taken approximately 20 cm above the soil surface</tissue>
    </source>
</reference>
<reference evidence="2" key="1">
    <citation type="submission" date="2014-09" db="EMBL/GenBank/DDBJ databases">
        <authorList>
            <person name="Magalhaes I.L.F."/>
            <person name="Oliveira U."/>
            <person name="Santos F.R."/>
            <person name="Vidigal T.H.D.A."/>
            <person name="Brescovit A.D."/>
            <person name="Santos A.J."/>
        </authorList>
    </citation>
    <scope>NUCLEOTIDE SEQUENCE</scope>
    <source>
        <tissue evidence="2">Shoot tissue taken approximately 20 cm above the soil surface</tissue>
    </source>
</reference>
<evidence type="ECO:0000256" key="1">
    <source>
        <dbReference type="SAM" id="MobiDB-lite"/>
    </source>
</evidence>
<protein>
    <submittedName>
        <fullName evidence="2">Uncharacterized protein</fullName>
    </submittedName>
</protein>
<evidence type="ECO:0000313" key="2">
    <source>
        <dbReference type="EMBL" id="JAD98198.1"/>
    </source>
</evidence>
<sequence>MKPIRTNTNRETRKGNNNNKAFQSLRVFRVHII</sequence>
<name>A0A0A9EGS2_ARUDO</name>